<feature type="compositionally biased region" description="Low complexity" evidence="1">
    <location>
        <begin position="237"/>
        <end position="255"/>
    </location>
</feature>
<evidence type="ECO:0000256" key="1">
    <source>
        <dbReference type="SAM" id="MobiDB-lite"/>
    </source>
</evidence>
<reference evidence="2 3" key="1">
    <citation type="submission" date="2020-04" db="EMBL/GenBank/DDBJ databases">
        <authorList>
            <person name="Laetsch R D."/>
            <person name="Stevens L."/>
            <person name="Kumar S."/>
            <person name="Blaxter L. M."/>
        </authorList>
    </citation>
    <scope>NUCLEOTIDE SEQUENCE [LARGE SCALE GENOMIC DNA]</scope>
</reference>
<dbReference type="EMBL" id="CADEPM010000015">
    <property type="protein sequence ID" value="CAB3411668.1"/>
    <property type="molecule type" value="Genomic_DNA"/>
</dbReference>
<evidence type="ECO:0000313" key="2">
    <source>
        <dbReference type="EMBL" id="CAB3411668.1"/>
    </source>
</evidence>
<keyword evidence="3" id="KW-1185">Reference proteome</keyword>
<organism evidence="2 3">
    <name type="scientific">Caenorhabditis bovis</name>
    <dbReference type="NCBI Taxonomy" id="2654633"/>
    <lineage>
        <taxon>Eukaryota</taxon>
        <taxon>Metazoa</taxon>
        <taxon>Ecdysozoa</taxon>
        <taxon>Nematoda</taxon>
        <taxon>Chromadorea</taxon>
        <taxon>Rhabditida</taxon>
        <taxon>Rhabditina</taxon>
        <taxon>Rhabditomorpha</taxon>
        <taxon>Rhabditoidea</taxon>
        <taxon>Rhabditidae</taxon>
        <taxon>Peloderinae</taxon>
        <taxon>Caenorhabditis</taxon>
    </lineage>
</organism>
<gene>
    <name evidence="2" type="ORF">CBOVIS_LOCUS13043</name>
</gene>
<sequence>MNTDHTNTSVDSSIQCDIQPQAANPNQERPTNRLIVERTQGAEQAVARVTVDFLSSSPTMGEEAIKRLQDQIDNLLKNFLADPANTLESARDKVDASTQTIREPSPVREAVDFEQNALVENEAGGQPEEADNGARDEPVEIQFEIIRNGVYKDFRVVMENARGISMEEIHEMSENMAEYLESLFLTGSEFLTPPATNTTASDRATTSTEERSAPTTESTSEESDRDGSRPPSFIAESGSSDGAHPSSSTESASSSRIRRRSESVSDETDKNDAKRSKKSQVIVI</sequence>
<comment type="caution">
    <text evidence="2">The sequence shown here is derived from an EMBL/GenBank/DDBJ whole genome shotgun (WGS) entry which is preliminary data.</text>
</comment>
<feature type="compositionally biased region" description="Polar residues" evidence="1">
    <location>
        <begin position="1"/>
        <end position="29"/>
    </location>
</feature>
<feature type="compositionally biased region" description="Basic and acidic residues" evidence="1">
    <location>
        <begin position="260"/>
        <end position="274"/>
    </location>
</feature>
<feature type="compositionally biased region" description="Polar residues" evidence="1">
    <location>
        <begin position="194"/>
        <end position="204"/>
    </location>
</feature>
<accession>A0A8S1FEQ9</accession>
<name>A0A8S1FEQ9_9PELO</name>
<feature type="region of interest" description="Disordered" evidence="1">
    <location>
        <begin position="1"/>
        <end position="30"/>
    </location>
</feature>
<dbReference type="AlphaFoldDB" id="A0A8S1FEQ9"/>
<protein>
    <submittedName>
        <fullName evidence="2">Uncharacterized protein</fullName>
    </submittedName>
</protein>
<proteinExistence type="predicted"/>
<evidence type="ECO:0000313" key="3">
    <source>
        <dbReference type="Proteomes" id="UP000494206"/>
    </source>
</evidence>
<dbReference type="Proteomes" id="UP000494206">
    <property type="component" value="Unassembled WGS sequence"/>
</dbReference>
<feature type="region of interest" description="Disordered" evidence="1">
    <location>
        <begin position="190"/>
        <end position="284"/>
    </location>
</feature>